<evidence type="ECO:0000256" key="1">
    <source>
        <dbReference type="SAM" id="SignalP"/>
    </source>
</evidence>
<comment type="caution">
    <text evidence="2">The sequence shown here is derived from an EMBL/GenBank/DDBJ whole genome shotgun (WGS) entry which is preliminary data.</text>
</comment>
<dbReference type="InterPro" id="IPR038696">
    <property type="entry name" value="IalB_sf"/>
</dbReference>
<feature type="signal peptide" evidence="1">
    <location>
        <begin position="1"/>
        <end position="21"/>
    </location>
</feature>
<reference evidence="2 3" key="1">
    <citation type="submission" date="2019-12" db="EMBL/GenBank/DDBJ databases">
        <authorList>
            <person name="Li M."/>
        </authorList>
    </citation>
    <scope>NUCLEOTIDE SEQUENCE [LARGE SCALE GENOMIC DNA]</scope>
    <source>
        <strain evidence="2 3">GBMRC 2046</strain>
    </source>
</reference>
<name>A0A7X3S5P2_9HYPH</name>
<dbReference type="Proteomes" id="UP000433101">
    <property type="component" value="Unassembled WGS sequence"/>
</dbReference>
<organism evidence="2 3">
    <name type="scientific">Stappia sediminis</name>
    <dbReference type="NCBI Taxonomy" id="2692190"/>
    <lineage>
        <taxon>Bacteria</taxon>
        <taxon>Pseudomonadati</taxon>
        <taxon>Pseudomonadota</taxon>
        <taxon>Alphaproteobacteria</taxon>
        <taxon>Hyphomicrobiales</taxon>
        <taxon>Stappiaceae</taxon>
        <taxon>Stappia</taxon>
    </lineage>
</organism>
<dbReference type="RefSeq" id="WP_160773648.1">
    <property type="nucleotide sequence ID" value="NZ_WUMV01000001.1"/>
</dbReference>
<proteinExistence type="predicted"/>
<gene>
    <name evidence="2" type="ORF">GR183_00595</name>
</gene>
<accession>A0A7X3S5P2</accession>
<keyword evidence="3" id="KW-1185">Reference proteome</keyword>
<dbReference type="InterPro" id="IPR009560">
    <property type="entry name" value="DUF1176"/>
</dbReference>
<evidence type="ECO:0000313" key="3">
    <source>
        <dbReference type="Proteomes" id="UP000433101"/>
    </source>
</evidence>
<evidence type="ECO:0000313" key="2">
    <source>
        <dbReference type="EMBL" id="MXN63388.1"/>
    </source>
</evidence>
<keyword evidence="1" id="KW-0732">Signal</keyword>
<dbReference type="Gene3D" id="2.60.40.1880">
    <property type="entry name" value="Invasion associated locus B (IalB) protein"/>
    <property type="match status" value="1"/>
</dbReference>
<dbReference type="EMBL" id="WUMV01000001">
    <property type="protein sequence ID" value="MXN63388.1"/>
    <property type="molecule type" value="Genomic_DNA"/>
</dbReference>
<protein>
    <submittedName>
        <fullName evidence="2">DUF1176 domain-containing protein</fullName>
    </submittedName>
</protein>
<dbReference type="Pfam" id="PF06674">
    <property type="entry name" value="DUF1176"/>
    <property type="match status" value="1"/>
</dbReference>
<feature type="chain" id="PRO_5031044243" evidence="1">
    <location>
        <begin position="22"/>
        <end position="347"/>
    </location>
</feature>
<sequence length="347" mass="38061">MSVIRLLGLASGLLWAGAAIAGEPMSGQFGDWKLDCGDEGACTIFTLSVEKEQTRPLYRLRIKRGPMPDETFALSFDVNGARPDHTRKQQWRIDAQAPRVLGEDELGNFGHENAFFVTGESERTTLLPALKGGEQLRISYIDALGAPHDASFSLSGLSVALQKMGELQGARGENIEAPEDEDKTAPPSRREMIEALGIPPPVLEAHRLTSACEDPQSANMSGAAPIVAVLSQTSTLYAIPCTRGATQTTYRLYVRDSGEIGGLEQLAFAIYDPRFGWLGTDSLNGVEFDEEAGTLSAHAQGPSDRHCGYRAEWKWQDYAFRLLEFQAPRKCGRNVRLERIYPEAMDP</sequence>
<dbReference type="AlphaFoldDB" id="A0A7X3S5P2"/>